<dbReference type="InterPro" id="IPR036138">
    <property type="entry name" value="PBP_dimer_sf"/>
</dbReference>
<comment type="subcellular location">
    <subcellularLocation>
        <location evidence="2">Cell membrane</location>
    </subcellularLocation>
    <subcellularLocation>
        <location evidence="1">Membrane</location>
        <topology evidence="1">Single-pass membrane protein</topology>
    </subcellularLocation>
</comment>
<dbReference type="PANTHER" id="PTHR30627:SF2">
    <property type="entry name" value="PEPTIDOGLYCAN D,D-TRANSPEPTIDASE MRDA"/>
    <property type="match status" value="1"/>
</dbReference>
<evidence type="ECO:0000256" key="11">
    <source>
        <dbReference type="SAM" id="Phobius"/>
    </source>
</evidence>
<evidence type="ECO:0000256" key="8">
    <source>
        <dbReference type="ARBA" id="ARBA00022989"/>
    </source>
</evidence>
<sequence>MFNKFNRRFVVIFIMFVLFFLVIIFRLASLMIAEGEGHREYAENRIVKSITISAPRGEIRDRYGRLLAGNRPSFAVEISKNELVDDQINEISAQLIRILEKNGDSYLDEFPIKHNGHRFFYTFDQEIEKWKNDYDIPQWYQAKEAFDLLRIRYEIDETDPAMIQQQLLAIPELTIPISIRTWKFTQEMQKDQWLQKFFIPEEHHRADEAFFWLRNERFRIPESLSDDDARKLMAMREQIDTQLPGFMQYQPVKIAQDISQQSVTMVEEMIFDLPGVSIVVEPVRTYPENVSAAHILGNLGKISQQNEIEYYINEHGYLPSDIIGKTGIEHSYESSLKGIDGSQRVVVDSKGRLVRILEKEEPIPGETVFLTIDIEFQKKVEQILKDVLLTIQEGGSYDTQWGSNRLVGTQGPRRNANAGAVVVTDVKTGEVLAMASYPAYDPNLFVTGISSENWNSLMPDNPRDPLAPRPLMNIAMSTAVQPGSTYKMLVGLAGLEQGLSPDYRIQDRGYIQVGEHSFGNWLWNQSRQTMGNQNLYEAIAFSNNYYFYSVANAYDYSRNRALPFEMNIDTLVNYAHLFGLDDPTGIEILIPRERFGGVPNPDTKARTVKAMLRNHLNRIMSLDDLDESKVELNDEGLREAIEQLVAIADDNPPRYQVYRHILDAGIREERANAITDLVKYSYYNQTNWSLADTMNFAIGQGSHAYTPLQMANYMATLANGGIRHQVSIVKQVISQESGQKKVTERQLSEELKLNNPDNLAHIRRGMYDATITGGARNYFTQFPVKVAAKTGTAQREGKIPPADEVAYLKTHLSAFRVNELEVDELTQQLMSENRDNYLFQDEGYAMREAIKLLNPSIRNSDLDQFKDDYDNFSWFTGFAPYEDPQIAIAVLVFQGGSGGYGAPIFREIVAEYLGLNQETHNVSNAFNSFQTE</sequence>
<dbReference type="SUPFAM" id="SSF56519">
    <property type="entry name" value="Penicillin binding protein dimerisation domain"/>
    <property type="match status" value="1"/>
</dbReference>
<reference evidence="14 15" key="1">
    <citation type="submission" date="2024-04" db="EMBL/GenBank/DDBJ databases">
        <title>Genome sequencing and metabolic network reconstruction of aminoacids and betaine degradation by Anoxynatronum sibiricum.</title>
        <authorList>
            <person name="Detkova E.N."/>
            <person name="Boltjanskaja Y.V."/>
            <person name="Mardanov A.V."/>
            <person name="Kevbrin V."/>
        </authorList>
    </citation>
    <scope>NUCLEOTIDE SEQUENCE [LARGE SCALE GENOMIC DNA]</scope>
    <source>
        <strain evidence="14 15">Z-7981</strain>
    </source>
</reference>
<dbReference type="RefSeq" id="WP_343187370.1">
    <property type="nucleotide sequence ID" value="NZ_JBCITM010000027.1"/>
</dbReference>
<evidence type="ECO:0000256" key="4">
    <source>
        <dbReference type="ARBA" id="ARBA00022475"/>
    </source>
</evidence>
<protein>
    <submittedName>
        <fullName evidence="14">Penicillin-binding transpeptidase domain-containing protein</fullName>
    </submittedName>
</protein>
<dbReference type="Gene3D" id="3.40.710.10">
    <property type="entry name" value="DD-peptidase/beta-lactamase superfamily"/>
    <property type="match status" value="2"/>
</dbReference>
<name>A0ABU9VY23_9CLOT</name>
<evidence type="ECO:0000256" key="2">
    <source>
        <dbReference type="ARBA" id="ARBA00004236"/>
    </source>
</evidence>
<dbReference type="Proteomes" id="UP001407405">
    <property type="component" value="Unassembled WGS sequence"/>
</dbReference>
<dbReference type="InterPro" id="IPR050515">
    <property type="entry name" value="Beta-lactam/transpept"/>
</dbReference>
<accession>A0ABU9VY23</accession>
<evidence type="ECO:0000256" key="3">
    <source>
        <dbReference type="ARBA" id="ARBA00007171"/>
    </source>
</evidence>
<comment type="caution">
    <text evidence="14">The sequence shown here is derived from an EMBL/GenBank/DDBJ whole genome shotgun (WGS) entry which is preliminary data.</text>
</comment>
<evidence type="ECO:0000256" key="10">
    <source>
        <dbReference type="ARBA" id="ARBA00023316"/>
    </source>
</evidence>
<dbReference type="InterPro" id="IPR005311">
    <property type="entry name" value="PBP_dimer"/>
</dbReference>
<proteinExistence type="inferred from homology"/>
<evidence type="ECO:0000256" key="5">
    <source>
        <dbReference type="ARBA" id="ARBA00022692"/>
    </source>
</evidence>
<keyword evidence="10" id="KW-0961">Cell wall biogenesis/degradation</keyword>
<evidence type="ECO:0000256" key="7">
    <source>
        <dbReference type="ARBA" id="ARBA00022984"/>
    </source>
</evidence>
<feature type="domain" description="Penicillin-binding protein transpeptidase" evidence="12">
    <location>
        <begin position="683"/>
        <end position="797"/>
    </location>
</feature>
<comment type="similarity">
    <text evidence="3">Belongs to the transpeptidase family.</text>
</comment>
<dbReference type="PANTHER" id="PTHR30627">
    <property type="entry name" value="PEPTIDOGLYCAN D,D-TRANSPEPTIDASE"/>
    <property type="match status" value="1"/>
</dbReference>
<dbReference type="Gene3D" id="3.90.1310.10">
    <property type="entry name" value="Penicillin-binding protein 2a (Domain 2)"/>
    <property type="match status" value="2"/>
</dbReference>
<dbReference type="InterPro" id="IPR001460">
    <property type="entry name" value="PCN-bd_Tpept"/>
</dbReference>
<keyword evidence="8 11" id="KW-1133">Transmembrane helix</keyword>
<keyword evidence="6" id="KW-0133">Cell shape</keyword>
<keyword evidence="4" id="KW-1003">Cell membrane</keyword>
<organism evidence="14 15">
    <name type="scientific">Anoxynatronum sibiricum</name>
    <dbReference type="NCBI Taxonomy" id="210623"/>
    <lineage>
        <taxon>Bacteria</taxon>
        <taxon>Bacillati</taxon>
        <taxon>Bacillota</taxon>
        <taxon>Clostridia</taxon>
        <taxon>Eubacteriales</taxon>
        <taxon>Clostridiaceae</taxon>
        <taxon>Anoxynatronum</taxon>
    </lineage>
</organism>
<evidence type="ECO:0000313" key="15">
    <source>
        <dbReference type="Proteomes" id="UP001407405"/>
    </source>
</evidence>
<feature type="transmembrane region" description="Helical" evidence="11">
    <location>
        <begin position="9"/>
        <end position="33"/>
    </location>
</feature>
<evidence type="ECO:0000259" key="12">
    <source>
        <dbReference type="Pfam" id="PF00905"/>
    </source>
</evidence>
<evidence type="ECO:0000313" key="14">
    <source>
        <dbReference type="EMBL" id="MEN1762063.1"/>
    </source>
</evidence>
<dbReference type="EMBL" id="JBCITM010000027">
    <property type="protein sequence ID" value="MEN1762063.1"/>
    <property type="molecule type" value="Genomic_DNA"/>
</dbReference>
<dbReference type="Pfam" id="PF00905">
    <property type="entry name" value="Transpeptidase"/>
    <property type="match status" value="3"/>
</dbReference>
<dbReference type="InterPro" id="IPR012338">
    <property type="entry name" value="Beta-lactam/transpept-like"/>
</dbReference>
<keyword evidence="7" id="KW-0573">Peptidoglycan synthesis</keyword>
<evidence type="ECO:0000256" key="1">
    <source>
        <dbReference type="ARBA" id="ARBA00004167"/>
    </source>
</evidence>
<evidence type="ECO:0000256" key="9">
    <source>
        <dbReference type="ARBA" id="ARBA00023136"/>
    </source>
</evidence>
<dbReference type="Pfam" id="PF03717">
    <property type="entry name" value="PBP_dimer"/>
    <property type="match status" value="1"/>
</dbReference>
<feature type="domain" description="Penicillin-binding protein dimerisation" evidence="13">
    <location>
        <begin position="52"/>
        <end position="355"/>
    </location>
</feature>
<keyword evidence="9 11" id="KW-0472">Membrane</keyword>
<keyword evidence="5 11" id="KW-0812">Transmembrane</keyword>
<feature type="domain" description="Penicillin-binding protein transpeptidase" evidence="12">
    <location>
        <begin position="419"/>
        <end position="588"/>
    </location>
</feature>
<keyword evidence="15" id="KW-1185">Reference proteome</keyword>
<evidence type="ECO:0000259" key="13">
    <source>
        <dbReference type="Pfam" id="PF03717"/>
    </source>
</evidence>
<dbReference type="SUPFAM" id="SSF56601">
    <property type="entry name" value="beta-lactamase/transpeptidase-like"/>
    <property type="match status" value="2"/>
</dbReference>
<evidence type="ECO:0000256" key="6">
    <source>
        <dbReference type="ARBA" id="ARBA00022960"/>
    </source>
</evidence>
<gene>
    <name evidence="14" type="ORF">AAIG11_16360</name>
</gene>
<feature type="domain" description="Penicillin-binding protein transpeptidase" evidence="12">
    <location>
        <begin position="866"/>
        <end position="909"/>
    </location>
</feature>